<dbReference type="Proteomes" id="UP000078200">
    <property type="component" value="Unassembled WGS sequence"/>
</dbReference>
<protein>
    <submittedName>
        <fullName evidence="1">Uncharacterized protein</fullName>
    </submittedName>
</protein>
<accession>A0A1A9VP04</accession>
<dbReference type="EnsemblMetazoa" id="GAUT043052-RA">
    <property type="protein sequence ID" value="GAUT043052-PA"/>
    <property type="gene ID" value="GAUT043052"/>
</dbReference>
<reference evidence="1" key="1">
    <citation type="submission" date="2020-05" db="UniProtKB">
        <authorList>
            <consortium name="EnsemblMetazoa"/>
        </authorList>
    </citation>
    <scope>IDENTIFICATION</scope>
    <source>
        <strain evidence="1">TTRI</strain>
    </source>
</reference>
<name>A0A1A9VP04_GLOAU</name>
<proteinExistence type="predicted"/>
<sequence>MSGNDIESFDAHHLLAFACVLFKETRFEIQGKPCGNPVSVTSYVSNTPATAAAAAAAATAAAPAAAAAAAYRKIKPFAHTVQPAQQILAASLLVSRFEHLSLSIE</sequence>
<evidence type="ECO:0000313" key="2">
    <source>
        <dbReference type="Proteomes" id="UP000078200"/>
    </source>
</evidence>
<organism evidence="1 2">
    <name type="scientific">Glossina austeni</name>
    <name type="common">Savannah tsetse fly</name>
    <dbReference type="NCBI Taxonomy" id="7395"/>
    <lineage>
        <taxon>Eukaryota</taxon>
        <taxon>Metazoa</taxon>
        <taxon>Ecdysozoa</taxon>
        <taxon>Arthropoda</taxon>
        <taxon>Hexapoda</taxon>
        <taxon>Insecta</taxon>
        <taxon>Pterygota</taxon>
        <taxon>Neoptera</taxon>
        <taxon>Endopterygota</taxon>
        <taxon>Diptera</taxon>
        <taxon>Brachycera</taxon>
        <taxon>Muscomorpha</taxon>
        <taxon>Hippoboscoidea</taxon>
        <taxon>Glossinidae</taxon>
        <taxon>Glossina</taxon>
    </lineage>
</organism>
<keyword evidence="2" id="KW-1185">Reference proteome</keyword>
<evidence type="ECO:0000313" key="1">
    <source>
        <dbReference type="EnsemblMetazoa" id="GAUT043052-PA"/>
    </source>
</evidence>
<dbReference type="AlphaFoldDB" id="A0A1A9VP04"/>
<dbReference type="VEuPathDB" id="VectorBase:GAUT043052"/>